<evidence type="ECO:0000259" key="15">
    <source>
        <dbReference type="Pfam" id="PF09317"/>
    </source>
</evidence>
<dbReference type="Pfam" id="PF02770">
    <property type="entry name" value="Acyl-CoA_dh_M"/>
    <property type="match status" value="1"/>
</dbReference>
<dbReference type="InterPro" id="IPR013786">
    <property type="entry name" value="AcylCoA_DH/ox_N"/>
</dbReference>
<comment type="pathway">
    <text evidence="2">Lipid metabolism; fatty acid beta-oxidation.</text>
</comment>
<dbReference type="NCBIfam" id="NF007000">
    <property type="entry name" value="PRK09463.1"/>
    <property type="match status" value="1"/>
</dbReference>
<dbReference type="EMBL" id="FPLJ01000039">
    <property type="protein sequence ID" value="SGY88748.1"/>
    <property type="molecule type" value="Genomic_DNA"/>
</dbReference>
<name>A0A090IGL6_9GAMM</name>
<dbReference type="Proteomes" id="UP000183794">
    <property type="component" value="Unassembled WGS sequence"/>
</dbReference>
<dbReference type="InterPro" id="IPR009100">
    <property type="entry name" value="AcylCoA_DH/oxidase_NM_dom_sf"/>
</dbReference>
<comment type="catalytic activity">
    <reaction evidence="10">
        <text>a medium-chain 2,3-saturated fatty acyl-CoA + oxidized [electron-transfer flavoprotein] + H(+) = a medium-chain (2E)-enoyl-CoA + reduced [electron-transfer flavoprotein]</text>
        <dbReference type="Rhea" id="RHEA:14477"/>
        <dbReference type="Rhea" id="RHEA-COMP:10685"/>
        <dbReference type="Rhea" id="RHEA-COMP:10686"/>
        <dbReference type="ChEBI" id="CHEBI:15378"/>
        <dbReference type="ChEBI" id="CHEBI:57692"/>
        <dbReference type="ChEBI" id="CHEBI:58307"/>
        <dbReference type="ChEBI" id="CHEBI:83723"/>
        <dbReference type="ChEBI" id="CHEBI:83726"/>
        <dbReference type="EC" id="1.3.8.7"/>
    </reaction>
</comment>
<evidence type="ECO:0000256" key="8">
    <source>
        <dbReference type="ARBA" id="ARBA00022827"/>
    </source>
</evidence>
<proteinExistence type="inferred from homology"/>
<dbReference type="GeneID" id="61295468"/>
<dbReference type="InterPro" id="IPR036250">
    <property type="entry name" value="AcylCo_DH-like_C"/>
</dbReference>
<keyword evidence="18" id="KW-1185">Reference proteome</keyword>
<dbReference type="InterPro" id="IPR046373">
    <property type="entry name" value="Acyl-CoA_Oxase/DH_mid-dom_sf"/>
</dbReference>
<feature type="domain" description="Acyl-CoA oxidase/dehydrogenase middle" evidence="13">
    <location>
        <begin position="181"/>
        <end position="281"/>
    </location>
</feature>
<feature type="domain" description="Acyl-CoA dehydrogenase/oxidase N-terminal" evidence="14">
    <location>
        <begin position="71"/>
        <end position="176"/>
    </location>
</feature>
<gene>
    <name evidence="16" type="ORF">MT2528_1586</name>
    <name evidence="17" type="ORF">NVI5450_1785</name>
</gene>
<dbReference type="FunFam" id="1.20.140.10:FF:000009">
    <property type="entry name" value="Acyl-CoA dehydrogenase"/>
    <property type="match status" value="1"/>
</dbReference>
<evidence type="ECO:0000256" key="10">
    <source>
        <dbReference type="ARBA" id="ARBA00047882"/>
    </source>
</evidence>
<evidence type="ECO:0000256" key="2">
    <source>
        <dbReference type="ARBA" id="ARBA00005005"/>
    </source>
</evidence>
<evidence type="ECO:0000259" key="13">
    <source>
        <dbReference type="Pfam" id="PF02770"/>
    </source>
</evidence>
<comment type="cofactor">
    <cofactor evidence="1">
        <name>FAD</name>
        <dbReference type="ChEBI" id="CHEBI:57692"/>
    </cofactor>
</comment>
<keyword evidence="7" id="KW-0285">Flavoprotein</keyword>
<feature type="domain" description="Acyl-CoA dehydrogenase/oxidase C-terminal" evidence="12">
    <location>
        <begin position="304"/>
        <end position="449"/>
    </location>
</feature>
<dbReference type="InterPro" id="IPR050741">
    <property type="entry name" value="Acyl-CoA_dehydrogenase"/>
</dbReference>
<accession>A0A090IGL6</accession>
<dbReference type="SUPFAM" id="SSF56645">
    <property type="entry name" value="Acyl-CoA dehydrogenase NM domain-like"/>
    <property type="match status" value="1"/>
</dbReference>
<keyword evidence="9" id="KW-0560">Oxidoreductase</keyword>
<dbReference type="FunFam" id="1.10.540.10:FF:000004">
    <property type="entry name" value="Acyl-CoA dehydrogenase"/>
    <property type="match status" value="1"/>
</dbReference>
<dbReference type="PATRIC" id="fig|80854.5.peg.3669"/>
<dbReference type="GO" id="GO:0005737">
    <property type="term" value="C:cytoplasm"/>
    <property type="evidence" value="ECO:0007669"/>
    <property type="project" value="TreeGrafter"/>
</dbReference>
<dbReference type="KEGG" id="mvs:MVIS_3470"/>
<evidence type="ECO:0000259" key="12">
    <source>
        <dbReference type="Pfam" id="PF00441"/>
    </source>
</evidence>
<organism evidence="17 19">
    <name type="scientific">Moritella viscosa</name>
    <dbReference type="NCBI Taxonomy" id="80854"/>
    <lineage>
        <taxon>Bacteria</taxon>
        <taxon>Pseudomonadati</taxon>
        <taxon>Pseudomonadota</taxon>
        <taxon>Gammaproteobacteria</taxon>
        <taxon>Alteromonadales</taxon>
        <taxon>Moritellaceae</taxon>
        <taxon>Moritella</taxon>
    </lineage>
</organism>
<evidence type="ECO:0000313" key="19">
    <source>
        <dbReference type="Proteomes" id="UP000183794"/>
    </source>
</evidence>
<comment type="similarity">
    <text evidence="3">Belongs to the acyl-CoA dehydrogenase family.</text>
</comment>
<dbReference type="EMBL" id="FPLD01000051">
    <property type="protein sequence ID" value="SGY95917.1"/>
    <property type="molecule type" value="Genomic_DNA"/>
</dbReference>
<dbReference type="RefSeq" id="WP_045111481.1">
    <property type="nucleotide sequence ID" value="NZ_CAWQZC010000118.1"/>
</dbReference>
<dbReference type="EC" id="1.3.8.7" evidence="4"/>
<evidence type="ECO:0000256" key="5">
    <source>
        <dbReference type="ARBA" id="ARBA00012040"/>
    </source>
</evidence>
<evidence type="ECO:0000313" key="18">
    <source>
        <dbReference type="Proteomes" id="UP000182660"/>
    </source>
</evidence>
<dbReference type="SUPFAM" id="SSF47203">
    <property type="entry name" value="Acyl-CoA dehydrogenase C-terminal domain-like"/>
    <property type="match status" value="1"/>
</dbReference>
<dbReference type="UniPathway" id="UPA00659"/>
<dbReference type="Gene3D" id="2.40.110.10">
    <property type="entry name" value="Butyryl-CoA Dehydrogenase, subunit A, domain 2"/>
    <property type="match status" value="1"/>
</dbReference>
<dbReference type="NCBIfam" id="NF009586">
    <property type="entry name" value="PRK13026.1"/>
    <property type="match status" value="1"/>
</dbReference>
<dbReference type="PANTHER" id="PTHR48083">
    <property type="entry name" value="MEDIUM-CHAIN SPECIFIC ACYL-COA DEHYDROGENASE, MITOCHONDRIAL-RELATED"/>
    <property type="match status" value="1"/>
</dbReference>
<evidence type="ECO:0000313" key="17">
    <source>
        <dbReference type="EMBL" id="SGY95917.1"/>
    </source>
</evidence>
<evidence type="ECO:0000256" key="7">
    <source>
        <dbReference type="ARBA" id="ARBA00022630"/>
    </source>
</evidence>
<dbReference type="InterPro" id="IPR006091">
    <property type="entry name" value="Acyl-CoA_Oxase/DH_mid-dom"/>
</dbReference>
<evidence type="ECO:0000256" key="9">
    <source>
        <dbReference type="ARBA" id="ARBA00023002"/>
    </source>
</evidence>
<protein>
    <recommendedName>
        <fullName evidence="6">Acyl-coenzyme A dehydrogenase</fullName>
        <ecNumber evidence="4">1.3.8.7</ecNumber>
        <ecNumber evidence="5">1.3.8.8</ecNumber>
    </recommendedName>
</protein>
<dbReference type="Pfam" id="PF00441">
    <property type="entry name" value="Acyl-CoA_dh_1"/>
    <property type="match status" value="1"/>
</dbReference>
<dbReference type="HOGENOM" id="CLU_012192_0_0_6"/>
<dbReference type="Pfam" id="PF09317">
    <property type="entry name" value="ACDH_C"/>
    <property type="match status" value="1"/>
</dbReference>
<evidence type="ECO:0000256" key="3">
    <source>
        <dbReference type="ARBA" id="ARBA00009347"/>
    </source>
</evidence>
<feature type="domain" description="Acyl-CoA dehydrogenase C-terminal bacterial-type" evidence="15">
    <location>
        <begin position="458"/>
        <end position="744"/>
    </location>
</feature>
<evidence type="ECO:0000313" key="16">
    <source>
        <dbReference type="EMBL" id="SGY88748.1"/>
    </source>
</evidence>
<evidence type="ECO:0000256" key="4">
    <source>
        <dbReference type="ARBA" id="ARBA00012033"/>
    </source>
</evidence>
<dbReference type="InterPro" id="IPR015396">
    <property type="entry name" value="FadE_C"/>
</dbReference>
<dbReference type="EC" id="1.3.8.8" evidence="5"/>
<dbReference type="Pfam" id="PF02771">
    <property type="entry name" value="Acyl-CoA_dh_N"/>
    <property type="match status" value="1"/>
</dbReference>
<evidence type="ECO:0000256" key="11">
    <source>
        <dbReference type="ARBA" id="ARBA00049247"/>
    </source>
</evidence>
<comment type="catalytic activity">
    <reaction evidence="11">
        <text>a long-chain 2,3-saturated fatty acyl-CoA + oxidized [electron-transfer flavoprotein] + H(+) = a long-chain (2E)-enoyl-CoA + reduced [electron-transfer flavoprotein]</text>
        <dbReference type="Rhea" id="RHEA:17721"/>
        <dbReference type="Rhea" id="RHEA-COMP:10685"/>
        <dbReference type="Rhea" id="RHEA-COMP:10686"/>
        <dbReference type="ChEBI" id="CHEBI:15378"/>
        <dbReference type="ChEBI" id="CHEBI:57692"/>
        <dbReference type="ChEBI" id="CHEBI:58307"/>
        <dbReference type="ChEBI" id="CHEBI:83721"/>
        <dbReference type="ChEBI" id="CHEBI:83727"/>
        <dbReference type="EC" id="1.3.8.8"/>
    </reaction>
</comment>
<dbReference type="GO" id="GO:0070991">
    <property type="term" value="F:medium-chain fatty acyl-CoA dehydrogenase activity"/>
    <property type="evidence" value="ECO:0007669"/>
    <property type="project" value="UniProtKB-EC"/>
</dbReference>
<dbReference type="InterPro" id="IPR037069">
    <property type="entry name" value="AcylCoA_DH/ox_N_sf"/>
</dbReference>
<keyword evidence="8" id="KW-0274">FAD</keyword>
<dbReference type="Gene3D" id="1.10.540.10">
    <property type="entry name" value="Acyl-CoA dehydrogenase/oxidase, N-terminal domain"/>
    <property type="match status" value="1"/>
</dbReference>
<dbReference type="InterPro" id="IPR009075">
    <property type="entry name" value="AcylCo_DH/oxidase_C"/>
</dbReference>
<dbReference type="GO" id="GO:0004466">
    <property type="term" value="F:long-chain fatty acyl-CoA dehydrogenase activity"/>
    <property type="evidence" value="ECO:0007669"/>
    <property type="project" value="UniProtKB-EC"/>
</dbReference>
<dbReference type="STRING" id="80854.MVIS_3470"/>
<dbReference type="GO" id="GO:0033539">
    <property type="term" value="P:fatty acid beta-oxidation using acyl-CoA dehydrogenase"/>
    <property type="evidence" value="ECO:0007669"/>
    <property type="project" value="InterPro"/>
</dbReference>
<reference evidence="16 18" key="1">
    <citation type="submission" date="2016-11" db="EMBL/GenBank/DDBJ databases">
        <authorList>
            <person name="Klemetsen T."/>
        </authorList>
    </citation>
    <scope>NUCLEOTIDE SEQUENCE [LARGE SCALE GENOMIC DNA]</scope>
    <source>
        <strain evidence="16">MT 2528</strain>
    </source>
</reference>
<reference evidence="17 19" key="2">
    <citation type="submission" date="2016-11" db="EMBL/GenBank/DDBJ databases">
        <authorList>
            <person name="Jaros S."/>
            <person name="Januszkiewicz K."/>
            <person name="Wedrychowicz H."/>
        </authorList>
    </citation>
    <scope>NUCLEOTIDE SEQUENCE [LARGE SCALE GENOMIC DNA]</scope>
    <source>
        <strain evidence="17">NVI 5450</strain>
    </source>
</reference>
<sequence length="762" mass="82665">MSAMSEFRKKNITAPLFKVFKSILPPLSQTEQEAMESGSVWWDGDLFAGSPDWNKMLSYPTPKLTKDEQSFIDNELKTLMSMLDDYKIVHEDRDLPKPVWDFIKSKGFFALIIPKEYGGKAFSAYANSTIVTTIATRSLSTAVTVMVPNSLGPGELLAHYGTQAEKDRWLPGLANGTEVPCFALTGPEAGSDAGGIPDMGRVVKEEFEGKETLGIRVSWSKRYITLAPVATVLGLAFKLQDPDGLLGEQVDIGITCALIPTSHEGVEIGDRHFPMGLAFMNGTTYGDDVFIPMDWVIGGAGQVGKGWRMLVECLSAGRGISLPALGTACGHLTARMTGAYSYVRKQFGLSIGKFEGVQESLARIGGLTYQLEAARKFTTGALDLGQSPAIVTAISKYHMTEMARTVIDDALDIQAGSGIQCGPKNYLAHAYWGIPVAITVEGANILTRNLMIFGQGATRCHPYVLGELQAAANPNEKEALDQFDELLLKHIAFGTKNFFGALGQGLTGGMLNSAPVSGPTKKYYKQLTRMSKALALCADVSMLVLGGDLKRREMISARLGDVLSNLYLASATLKHFEEQGRQAEDLPMLSWAIERNLFEIGKAFSGFFQNFGNKAIANTLKVVVFPFGISYKMPADDISKEICEVLLKPSEARDRLTHLCYVGDEKDANTAMFDMEAAFQAMYKVQPIEKKIAIAASKGTIPRKLAAKVAAPLAVEKGIITQVEADELLAADALRFAAINVDSFTPEEFAGISKVTKNDKVA</sequence>
<dbReference type="GO" id="GO:0050660">
    <property type="term" value="F:flavin adenine dinucleotide binding"/>
    <property type="evidence" value="ECO:0007669"/>
    <property type="project" value="InterPro"/>
</dbReference>
<evidence type="ECO:0000259" key="14">
    <source>
        <dbReference type="Pfam" id="PF02771"/>
    </source>
</evidence>
<evidence type="ECO:0000256" key="6">
    <source>
        <dbReference type="ARBA" id="ARBA00020144"/>
    </source>
</evidence>
<dbReference type="AlphaFoldDB" id="A0A090IGL6"/>
<dbReference type="Proteomes" id="UP000182660">
    <property type="component" value="Unassembled WGS sequence"/>
</dbReference>
<dbReference type="OrthoDB" id="9802447at2"/>
<dbReference type="Gene3D" id="1.20.140.10">
    <property type="entry name" value="Butyryl-CoA Dehydrogenase, subunit A, domain 3"/>
    <property type="match status" value="1"/>
</dbReference>
<evidence type="ECO:0000256" key="1">
    <source>
        <dbReference type="ARBA" id="ARBA00001974"/>
    </source>
</evidence>
<dbReference type="PANTHER" id="PTHR48083:SF33">
    <property type="entry name" value="ACYL-COENZYME A DEHYDROGENASE"/>
    <property type="match status" value="1"/>
</dbReference>